<dbReference type="Proteomes" id="UP000281985">
    <property type="component" value="Unassembled WGS sequence"/>
</dbReference>
<evidence type="ECO:0000313" key="2">
    <source>
        <dbReference type="EMBL" id="RMB59218.1"/>
    </source>
</evidence>
<reference evidence="2 3" key="1">
    <citation type="submission" date="2018-10" db="EMBL/GenBank/DDBJ databases">
        <title>Dokdonia luteus sp. nov., isolated from sea water.</title>
        <authorList>
            <person name="Zhou L.Y."/>
            <person name="Du Z.J."/>
        </authorList>
    </citation>
    <scope>NUCLEOTIDE SEQUENCE [LARGE SCALE GENOMIC DNA]</scope>
    <source>
        <strain evidence="2 3">SH27</strain>
    </source>
</reference>
<dbReference type="OrthoDB" id="1491239at2"/>
<organism evidence="2 3">
    <name type="scientific">Dokdonia sinensis</name>
    <dbReference type="NCBI Taxonomy" id="2479847"/>
    <lineage>
        <taxon>Bacteria</taxon>
        <taxon>Pseudomonadati</taxon>
        <taxon>Bacteroidota</taxon>
        <taxon>Flavobacteriia</taxon>
        <taxon>Flavobacteriales</taxon>
        <taxon>Flavobacteriaceae</taxon>
        <taxon>Dokdonia</taxon>
    </lineage>
</organism>
<dbReference type="SUPFAM" id="SSF56935">
    <property type="entry name" value="Porins"/>
    <property type="match status" value="1"/>
</dbReference>
<evidence type="ECO:0000313" key="3">
    <source>
        <dbReference type="Proteomes" id="UP000281985"/>
    </source>
</evidence>
<protein>
    <submittedName>
        <fullName evidence="2">Uncharacterized protein</fullName>
    </submittedName>
</protein>
<dbReference type="AlphaFoldDB" id="A0A3M0G3S4"/>
<feature type="signal peptide" evidence="1">
    <location>
        <begin position="1"/>
        <end position="21"/>
    </location>
</feature>
<feature type="chain" id="PRO_5018206281" evidence="1">
    <location>
        <begin position="22"/>
        <end position="415"/>
    </location>
</feature>
<comment type="caution">
    <text evidence="2">The sequence shown here is derived from an EMBL/GenBank/DDBJ whole genome shotgun (WGS) entry which is preliminary data.</text>
</comment>
<keyword evidence="1" id="KW-0732">Signal</keyword>
<dbReference type="Gene3D" id="2.40.160.60">
    <property type="entry name" value="Outer membrane protein transport protein (OMPP1/FadL/TodX)"/>
    <property type="match status" value="1"/>
</dbReference>
<gene>
    <name evidence="2" type="ORF">EAX61_09185</name>
</gene>
<sequence>MIKQFLIAVVLLVTVSGFSQDGGTASPYSFYGIGNQQFRGTSENRSMGGLSTFSDSLHLNVVNPAALGRLRFVTFTFGASHTELTSKDNTLEDNASATSIDYFAFGFPLTKKLGVGFGLMPFTSVGYRINGDVDETVNRFSGRGGLNRVYLSAGYEVFKGLTVGGSANYNFGNIQNESLRTQENVELGTLERNRSDLSGLTLDFGAQYERLISNDLTLSASVGYTPGTTISSDNTRSIASVNFNDEGQTNPVDEREIDVADTDFNFPSSVTLGLGVGQKNKWFLGGEYTRKSSSDFTNRSFEIDNVTFEDASQFRLGGFYVPKYNSVTSYLQRITYRAGLRYEESGTIIDNEDINEFGISFGLGLPAGRLFSNANLGIEYGQRGTTNAGLVEETFFNFFLSFSLNDIWFQKTKFN</sequence>
<keyword evidence="3" id="KW-1185">Reference proteome</keyword>
<proteinExistence type="predicted"/>
<name>A0A3M0G3S4_9FLAO</name>
<accession>A0A3M0G3S4</accession>
<evidence type="ECO:0000256" key="1">
    <source>
        <dbReference type="SAM" id="SignalP"/>
    </source>
</evidence>
<dbReference type="RefSeq" id="WP_121917386.1">
    <property type="nucleotide sequence ID" value="NZ_REFV01000007.1"/>
</dbReference>
<dbReference type="EMBL" id="REFV01000007">
    <property type="protein sequence ID" value="RMB59218.1"/>
    <property type="molecule type" value="Genomic_DNA"/>
</dbReference>